<gene>
    <name evidence="1" type="ORF">Ocin01_14986</name>
</gene>
<comment type="caution">
    <text evidence="1">The sequence shown here is derived from an EMBL/GenBank/DDBJ whole genome shotgun (WGS) entry which is preliminary data.</text>
</comment>
<dbReference type="SUPFAM" id="SSF51445">
    <property type="entry name" value="(Trans)glycosidases"/>
    <property type="match status" value="1"/>
</dbReference>
<dbReference type="Gene3D" id="3.20.20.80">
    <property type="entry name" value="Glycosidases"/>
    <property type="match status" value="1"/>
</dbReference>
<dbReference type="EMBL" id="LJIJ01001450">
    <property type="protein sequence ID" value="ODM91696.1"/>
    <property type="molecule type" value="Genomic_DNA"/>
</dbReference>
<dbReference type="PROSITE" id="PS00653">
    <property type="entry name" value="GLYCOSYL_HYDROL_F1_2"/>
    <property type="match status" value="1"/>
</dbReference>
<dbReference type="InterPro" id="IPR001360">
    <property type="entry name" value="Glyco_hydro_1"/>
</dbReference>
<dbReference type="Pfam" id="PF00232">
    <property type="entry name" value="Glyco_hydro_1"/>
    <property type="match status" value="1"/>
</dbReference>
<dbReference type="GO" id="GO:0005975">
    <property type="term" value="P:carbohydrate metabolic process"/>
    <property type="evidence" value="ECO:0007669"/>
    <property type="project" value="InterPro"/>
</dbReference>
<sequence length="142" mass="15903">GGNEAIQEDDFLYDVFPPDFMWGTATSAYQIEGGWNEDGCLRPSCHYGSCLSLSPLRQRIPTNATRQIGITLTQLGGPRDPNSAADLAASSRAMNFTVRARFGVHYLNYSDPNLTRVQKHLQINFDKSLLIMVSHRTKLFHN</sequence>
<dbReference type="InterPro" id="IPR033132">
    <property type="entry name" value="GH_1_N_CS"/>
</dbReference>
<evidence type="ECO:0000313" key="2">
    <source>
        <dbReference type="Proteomes" id="UP000094527"/>
    </source>
</evidence>
<organism evidence="1 2">
    <name type="scientific">Orchesella cincta</name>
    <name type="common">Springtail</name>
    <name type="synonym">Podura cincta</name>
    <dbReference type="NCBI Taxonomy" id="48709"/>
    <lineage>
        <taxon>Eukaryota</taxon>
        <taxon>Metazoa</taxon>
        <taxon>Ecdysozoa</taxon>
        <taxon>Arthropoda</taxon>
        <taxon>Hexapoda</taxon>
        <taxon>Collembola</taxon>
        <taxon>Entomobryomorpha</taxon>
        <taxon>Entomobryoidea</taxon>
        <taxon>Orchesellidae</taxon>
        <taxon>Orchesellinae</taxon>
        <taxon>Orchesella</taxon>
    </lineage>
</organism>
<dbReference type="Proteomes" id="UP000094527">
    <property type="component" value="Unassembled WGS sequence"/>
</dbReference>
<proteinExistence type="predicted"/>
<dbReference type="OrthoDB" id="65569at2759"/>
<protein>
    <submittedName>
        <fullName evidence="1">Myrosinase 1</fullName>
    </submittedName>
</protein>
<feature type="non-terminal residue" evidence="1">
    <location>
        <position position="1"/>
    </location>
</feature>
<evidence type="ECO:0000313" key="1">
    <source>
        <dbReference type="EMBL" id="ODM91696.1"/>
    </source>
</evidence>
<dbReference type="GO" id="GO:0004553">
    <property type="term" value="F:hydrolase activity, hydrolyzing O-glycosyl compounds"/>
    <property type="evidence" value="ECO:0007669"/>
    <property type="project" value="InterPro"/>
</dbReference>
<dbReference type="InterPro" id="IPR017853">
    <property type="entry name" value="GH"/>
</dbReference>
<reference evidence="1 2" key="1">
    <citation type="journal article" date="2016" name="Genome Biol. Evol.">
        <title>Gene Family Evolution Reflects Adaptation to Soil Environmental Stressors in the Genome of the Collembolan Orchesella cincta.</title>
        <authorList>
            <person name="Faddeeva-Vakhrusheva A."/>
            <person name="Derks M.F."/>
            <person name="Anvar S.Y."/>
            <person name="Agamennone V."/>
            <person name="Suring W."/>
            <person name="Smit S."/>
            <person name="van Straalen N.M."/>
            <person name="Roelofs D."/>
        </authorList>
    </citation>
    <scope>NUCLEOTIDE SEQUENCE [LARGE SCALE GENOMIC DNA]</scope>
    <source>
        <tissue evidence="1">Mixed pool</tissue>
    </source>
</reference>
<dbReference type="AlphaFoldDB" id="A0A1D2MFD8"/>
<keyword evidence="2" id="KW-1185">Reference proteome</keyword>
<name>A0A1D2MFD8_ORCCI</name>
<accession>A0A1D2MFD8</accession>